<feature type="non-terminal residue" evidence="9">
    <location>
        <position position="1"/>
    </location>
</feature>
<proteinExistence type="predicted"/>
<dbReference type="InterPro" id="IPR007110">
    <property type="entry name" value="Ig-like_dom"/>
</dbReference>
<dbReference type="GO" id="GO:0016020">
    <property type="term" value="C:membrane"/>
    <property type="evidence" value="ECO:0007669"/>
    <property type="project" value="UniProtKB-SubCell"/>
</dbReference>
<comment type="subcellular location">
    <subcellularLocation>
        <location evidence="1">Membrane</location>
        <topology evidence="1">Single-pass type I membrane protein</topology>
    </subcellularLocation>
</comment>
<feature type="domain" description="Ig-like" evidence="8">
    <location>
        <begin position="262"/>
        <end position="346"/>
    </location>
</feature>
<comment type="caution">
    <text evidence="9">The sequence shown here is derived from an EMBL/GenBank/DDBJ whole genome shotgun (WGS) entry which is preliminary data.</text>
</comment>
<dbReference type="CDD" id="cd00096">
    <property type="entry name" value="Ig"/>
    <property type="match status" value="1"/>
</dbReference>
<evidence type="ECO:0000256" key="7">
    <source>
        <dbReference type="SAM" id="Phobius"/>
    </source>
</evidence>
<accession>A0ABD3VK82</accession>
<evidence type="ECO:0000313" key="9">
    <source>
        <dbReference type="EMBL" id="KAL3860890.1"/>
    </source>
</evidence>
<dbReference type="InterPro" id="IPR013162">
    <property type="entry name" value="CD80_C2-set"/>
</dbReference>
<name>A0ABD3VK82_SINWO</name>
<dbReference type="SMART" id="SM00408">
    <property type="entry name" value="IGc2"/>
    <property type="match status" value="3"/>
</dbReference>
<evidence type="ECO:0000256" key="2">
    <source>
        <dbReference type="ARBA" id="ARBA00023136"/>
    </source>
</evidence>
<dbReference type="PROSITE" id="PS50835">
    <property type="entry name" value="IG_LIKE"/>
    <property type="match status" value="4"/>
</dbReference>
<organism evidence="9 10">
    <name type="scientific">Sinanodonta woodiana</name>
    <name type="common">Chinese pond mussel</name>
    <name type="synonym">Anodonta woodiana</name>
    <dbReference type="NCBI Taxonomy" id="1069815"/>
    <lineage>
        <taxon>Eukaryota</taxon>
        <taxon>Metazoa</taxon>
        <taxon>Spiralia</taxon>
        <taxon>Lophotrochozoa</taxon>
        <taxon>Mollusca</taxon>
        <taxon>Bivalvia</taxon>
        <taxon>Autobranchia</taxon>
        <taxon>Heteroconchia</taxon>
        <taxon>Palaeoheterodonta</taxon>
        <taxon>Unionida</taxon>
        <taxon>Unionoidea</taxon>
        <taxon>Unionidae</taxon>
        <taxon>Unioninae</taxon>
        <taxon>Sinanodonta</taxon>
    </lineage>
</organism>
<dbReference type="Pfam" id="PF13927">
    <property type="entry name" value="Ig_3"/>
    <property type="match status" value="1"/>
</dbReference>
<dbReference type="EMBL" id="JBJQND010000011">
    <property type="protein sequence ID" value="KAL3860890.1"/>
    <property type="molecule type" value="Genomic_DNA"/>
</dbReference>
<reference evidence="9 10" key="1">
    <citation type="submission" date="2024-11" db="EMBL/GenBank/DDBJ databases">
        <title>Chromosome-level genome assembly of the freshwater bivalve Anodonta woodiana.</title>
        <authorList>
            <person name="Chen X."/>
        </authorList>
    </citation>
    <scope>NUCLEOTIDE SEQUENCE [LARGE SCALE GENOMIC DNA]</scope>
    <source>
        <strain evidence="9">MN2024</strain>
        <tissue evidence="9">Gills</tissue>
    </source>
</reference>
<keyword evidence="7" id="KW-1133">Transmembrane helix</keyword>
<keyword evidence="4" id="KW-0325">Glycoprotein</keyword>
<evidence type="ECO:0000313" key="10">
    <source>
        <dbReference type="Proteomes" id="UP001634394"/>
    </source>
</evidence>
<feature type="compositionally biased region" description="Polar residues" evidence="6">
    <location>
        <begin position="787"/>
        <end position="801"/>
    </location>
</feature>
<sequence length="801" mass="89059">MFIPVFESNNPVPVREESLILSCLPTAIFNTGVIVWYHPSNTVLARCFPIRGGACDNNITFTANITGSYAFINSLNRTRDSGLWQCEYTTGGRLDLTITVYASPVDVKLTPSLLPVTDLGMGSLTLKCQTVNCTYPAPNITWYIYNMVSLSVTAMTLENSTTVFYDGFSQTLKCTCSPSRPPAAVKWMLELQTQSVQLTDNITNTNVTNSDGLFIRISEITLTLKKENRNQKIFCIGTIDGQQNAAVSSKLTIDVWYQPDKPNVQEYGTYFPWLESQDGTLKCNSSDYGNPSSNVSWTSNRGITDANGHLVITGLASSDNRNLVSCELVNRYTIDKDMHAVSESINLNVEYSPRIQFNPSSPLTVNETQFLSVSCSATGNPNPYQIVWSVRPDSSSLRFENISRNDNGTYTCIAIANSAKHGTLRNQMEFNIIIQYAPVIKVTDVSSTLQDMKSLITCEAIGFPAVYTFYPWKHMWGETTIRSGLQGIPTGSTSTSQNILKLERLSLQDMGTYVCSAGNGIKGFNGEFIQMAAVDLNITGVPVFLREETNKFTGEIGLFINISIPFYSYSNVTSFRFKKNGTLVLNTTRTSTHLTNAIIDYVLYDRKIQLRAQEAYLYIQNLTKEDFDNYILTLENSHGQAEFIVILDPFVITPDSDSTFPLPAVAGGIGAGVAVILLVVVALLLWRRYHQRSQHTDGTQRNQINAKSVRHVAANGQDYEGLHINNTEASAYLQLNDIALEENRNATSRPPANDSYEKLHPYTSTDIQMYSSLKIPKPTKDSEKVYENTQIKSTDLTAEHQ</sequence>
<evidence type="ECO:0000256" key="1">
    <source>
        <dbReference type="ARBA" id="ARBA00004479"/>
    </source>
</evidence>
<dbReference type="InterPro" id="IPR003598">
    <property type="entry name" value="Ig_sub2"/>
</dbReference>
<dbReference type="Proteomes" id="UP001634394">
    <property type="component" value="Unassembled WGS sequence"/>
</dbReference>
<protein>
    <recommendedName>
        <fullName evidence="8">Ig-like domain-containing protein</fullName>
    </recommendedName>
</protein>
<dbReference type="Gene3D" id="2.60.40.10">
    <property type="entry name" value="Immunoglobulins"/>
    <property type="match status" value="3"/>
</dbReference>
<keyword evidence="10" id="KW-1185">Reference proteome</keyword>
<feature type="domain" description="Ig-like" evidence="8">
    <location>
        <begin position="438"/>
        <end position="520"/>
    </location>
</feature>
<feature type="domain" description="Ig-like" evidence="8">
    <location>
        <begin position="138"/>
        <end position="252"/>
    </location>
</feature>
<dbReference type="SUPFAM" id="SSF48726">
    <property type="entry name" value="Immunoglobulin"/>
    <property type="match status" value="3"/>
</dbReference>
<evidence type="ECO:0000256" key="5">
    <source>
        <dbReference type="ARBA" id="ARBA00023319"/>
    </source>
</evidence>
<evidence type="ECO:0000256" key="4">
    <source>
        <dbReference type="ARBA" id="ARBA00023180"/>
    </source>
</evidence>
<keyword evidence="3" id="KW-1015">Disulfide bond</keyword>
<dbReference type="InterPro" id="IPR036179">
    <property type="entry name" value="Ig-like_dom_sf"/>
</dbReference>
<dbReference type="InterPro" id="IPR003599">
    <property type="entry name" value="Ig_sub"/>
</dbReference>
<keyword evidence="2 7" id="KW-0472">Membrane</keyword>
<dbReference type="Pfam" id="PF08205">
    <property type="entry name" value="C2-set_2"/>
    <property type="match status" value="1"/>
</dbReference>
<evidence type="ECO:0000256" key="6">
    <source>
        <dbReference type="SAM" id="MobiDB-lite"/>
    </source>
</evidence>
<dbReference type="AlphaFoldDB" id="A0ABD3VK82"/>
<dbReference type="PANTHER" id="PTHR11640">
    <property type="entry name" value="NEPHRIN"/>
    <property type="match status" value="1"/>
</dbReference>
<dbReference type="SMART" id="SM00409">
    <property type="entry name" value="IG"/>
    <property type="match status" value="3"/>
</dbReference>
<gene>
    <name evidence="9" type="ORF">ACJMK2_006986</name>
</gene>
<dbReference type="InterPro" id="IPR013783">
    <property type="entry name" value="Ig-like_fold"/>
</dbReference>
<dbReference type="InterPro" id="IPR051275">
    <property type="entry name" value="Cell_adhesion_signaling"/>
</dbReference>
<feature type="domain" description="Ig-like" evidence="8">
    <location>
        <begin position="353"/>
        <end position="431"/>
    </location>
</feature>
<evidence type="ECO:0000256" key="3">
    <source>
        <dbReference type="ARBA" id="ARBA00023157"/>
    </source>
</evidence>
<feature type="transmembrane region" description="Helical" evidence="7">
    <location>
        <begin position="664"/>
        <end position="686"/>
    </location>
</feature>
<feature type="region of interest" description="Disordered" evidence="6">
    <location>
        <begin position="776"/>
        <end position="801"/>
    </location>
</feature>
<keyword evidence="7" id="KW-0812">Transmembrane</keyword>
<evidence type="ECO:0000259" key="8">
    <source>
        <dbReference type="PROSITE" id="PS50835"/>
    </source>
</evidence>
<keyword evidence="5" id="KW-0393">Immunoglobulin domain</keyword>